<dbReference type="NCBIfam" id="NF005593">
    <property type="entry name" value="PRK07324.1"/>
    <property type="match status" value="1"/>
</dbReference>
<dbReference type="Pfam" id="PF00155">
    <property type="entry name" value="Aminotran_1_2"/>
    <property type="match status" value="1"/>
</dbReference>
<comment type="cofactor">
    <cofactor evidence="1">
        <name>pyridoxal 5'-phosphate</name>
        <dbReference type="ChEBI" id="CHEBI:597326"/>
    </cofactor>
</comment>
<protein>
    <recommendedName>
        <fullName evidence="1">Aminotransferase</fullName>
        <ecNumber evidence="1">2.6.1.-</ecNumber>
    </recommendedName>
</protein>
<dbReference type="CDD" id="cd00609">
    <property type="entry name" value="AAT_like"/>
    <property type="match status" value="1"/>
</dbReference>
<dbReference type="InterPro" id="IPR004839">
    <property type="entry name" value="Aminotransferase_I/II_large"/>
</dbReference>
<dbReference type="PROSITE" id="PS00105">
    <property type="entry name" value="AA_TRANSFER_CLASS_1"/>
    <property type="match status" value="1"/>
</dbReference>
<keyword evidence="1 3" id="KW-0032">Aminotransferase</keyword>
<comment type="similarity">
    <text evidence="1">Belongs to the class-I pyridoxal-phosphate-dependent aminotransferase family.</text>
</comment>
<dbReference type="PANTHER" id="PTHR43510:SF1">
    <property type="entry name" value="AMINOTRANSFERASE FUNCTION, HYPOTHETICAL (EUROFUNG)"/>
    <property type="match status" value="1"/>
</dbReference>
<dbReference type="PANTHER" id="PTHR43510">
    <property type="entry name" value="AMINOTRANSFERASE FUNCTION, HYPOTHETICAL (EUROFUNG)"/>
    <property type="match status" value="1"/>
</dbReference>
<keyword evidence="1 3" id="KW-0808">Transferase</keyword>
<feature type="domain" description="Aminotransferase class I/classII large" evidence="2">
    <location>
        <begin position="49"/>
        <end position="358"/>
    </location>
</feature>
<dbReference type="SUPFAM" id="SSF53383">
    <property type="entry name" value="PLP-dependent transferases"/>
    <property type="match status" value="1"/>
</dbReference>
<evidence type="ECO:0000256" key="1">
    <source>
        <dbReference type="RuleBase" id="RU000481"/>
    </source>
</evidence>
<dbReference type="Proteomes" id="UP000579281">
    <property type="component" value="Unassembled WGS sequence"/>
</dbReference>
<evidence type="ECO:0000259" key="2">
    <source>
        <dbReference type="Pfam" id="PF00155"/>
    </source>
</evidence>
<dbReference type="EC" id="2.6.1.-" evidence="1"/>
<dbReference type="InterPro" id="IPR004838">
    <property type="entry name" value="NHTrfase_class1_PyrdxlP-BS"/>
</dbReference>
<accession>A0A841L0L0</accession>
<dbReference type="Gene3D" id="3.90.1150.10">
    <property type="entry name" value="Aspartate Aminotransferase, domain 1"/>
    <property type="match status" value="1"/>
</dbReference>
<dbReference type="InterPro" id="IPR015424">
    <property type="entry name" value="PyrdxlP-dep_Trfase"/>
</dbReference>
<dbReference type="GO" id="GO:0008483">
    <property type="term" value="F:transaminase activity"/>
    <property type="evidence" value="ECO:0007669"/>
    <property type="project" value="UniProtKB-KW"/>
</dbReference>
<organism evidence="3 4">
    <name type="scientific">Anaerosolibacter carboniphilus</name>
    <dbReference type="NCBI Taxonomy" id="1417629"/>
    <lineage>
        <taxon>Bacteria</taxon>
        <taxon>Bacillati</taxon>
        <taxon>Bacillota</taxon>
        <taxon>Clostridia</taxon>
        <taxon>Peptostreptococcales</taxon>
        <taxon>Thermotaleaceae</taxon>
        <taxon>Anaerosolibacter</taxon>
    </lineage>
</organism>
<dbReference type="Gene3D" id="3.40.640.10">
    <property type="entry name" value="Type I PLP-dependent aspartate aminotransferase-like (Major domain)"/>
    <property type="match status" value="1"/>
</dbReference>
<comment type="caution">
    <text evidence="3">The sequence shown here is derived from an EMBL/GenBank/DDBJ whole genome shotgun (WGS) entry which is preliminary data.</text>
</comment>
<evidence type="ECO:0000313" key="4">
    <source>
        <dbReference type="Proteomes" id="UP000579281"/>
    </source>
</evidence>
<dbReference type="EMBL" id="JACHEN010000033">
    <property type="protein sequence ID" value="MBB6218118.1"/>
    <property type="molecule type" value="Genomic_DNA"/>
</dbReference>
<sequence>MKIRDFGVEMWMAKYENDALYNIAETCVASITVDELLAIAGMKDEAFEKIGKMKMTYGAIEGSMELRSEICKLYKHVETENVTVTHGTIGANALVYDVLVEPNDHVISVLPTYQQHYSIPESLGAKVDILPLRWENGFLPDIDELKSLIKPNTKMISINNPNNPTGAVMGLDLLNEIVEVAKSVDAYVLCDEVYRGLDHVEGFTPSIVDLYDKGISTASLSKTFSLAGLRIGWVVALKDVIVMANKRRDYNIISCGMIDDYLATIALKNKDTILTRSLSIVRTNIEILNKWVNESKHVEYIRPKGGTTAFLKYSRDIKSEELCQDIFEKAGVMLVPGTALDMEGYLRVGYANSSEVLIEGLKRLGEYFDRYWA</sequence>
<keyword evidence="4" id="KW-1185">Reference proteome</keyword>
<reference evidence="3 4" key="1">
    <citation type="submission" date="2020-08" db="EMBL/GenBank/DDBJ databases">
        <title>Genomic Encyclopedia of Type Strains, Phase IV (KMG-IV): sequencing the most valuable type-strain genomes for metagenomic binning, comparative biology and taxonomic classification.</title>
        <authorList>
            <person name="Goeker M."/>
        </authorList>
    </citation>
    <scope>NUCLEOTIDE SEQUENCE [LARGE SCALE GENOMIC DNA]</scope>
    <source>
        <strain evidence="3 4">DSM 103526</strain>
    </source>
</reference>
<dbReference type="InterPro" id="IPR015421">
    <property type="entry name" value="PyrdxlP-dep_Trfase_major"/>
</dbReference>
<dbReference type="AlphaFoldDB" id="A0A841L0L0"/>
<dbReference type="InterPro" id="IPR015422">
    <property type="entry name" value="PyrdxlP-dep_Trfase_small"/>
</dbReference>
<name>A0A841L0L0_9FIRM</name>
<dbReference type="GO" id="GO:0030170">
    <property type="term" value="F:pyridoxal phosphate binding"/>
    <property type="evidence" value="ECO:0007669"/>
    <property type="project" value="InterPro"/>
</dbReference>
<proteinExistence type="inferred from homology"/>
<gene>
    <name evidence="3" type="ORF">HNQ80_004258</name>
</gene>
<dbReference type="RefSeq" id="WP_184312616.1">
    <property type="nucleotide sequence ID" value="NZ_JACHEN010000033.1"/>
</dbReference>
<evidence type="ECO:0000313" key="3">
    <source>
        <dbReference type="EMBL" id="MBB6218118.1"/>
    </source>
</evidence>